<evidence type="ECO:0000256" key="1">
    <source>
        <dbReference type="SAM" id="MobiDB-lite"/>
    </source>
</evidence>
<protein>
    <submittedName>
        <fullName evidence="2">Uncharacterized protein</fullName>
    </submittedName>
</protein>
<keyword evidence="3" id="KW-1185">Reference proteome</keyword>
<dbReference type="EnsemblPlants" id="Bo9g058570.1">
    <property type="protein sequence ID" value="Bo9g058570.1"/>
    <property type="gene ID" value="Bo9g058570"/>
</dbReference>
<feature type="region of interest" description="Disordered" evidence="1">
    <location>
        <begin position="29"/>
        <end position="68"/>
    </location>
</feature>
<name>A0A0D3E633_BRAOL</name>
<evidence type="ECO:0000313" key="3">
    <source>
        <dbReference type="Proteomes" id="UP000032141"/>
    </source>
</evidence>
<dbReference type="AlphaFoldDB" id="A0A0D3E633"/>
<dbReference type="Gramene" id="Bo9g058570.1">
    <property type="protein sequence ID" value="Bo9g058570.1"/>
    <property type="gene ID" value="Bo9g058570"/>
</dbReference>
<dbReference type="Proteomes" id="UP000032141">
    <property type="component" value="Chromosome C9"/>
</dbReference>
<proteinExistence type="predicted"/>
<accession>A0A0D3E633</accession>
<dbReference type="HOGENOM" id="CLU_2545803_0_0_1"/>
<reference evidence="2 3" key="1">
    <citation type="journal article" date="2014" name="Genome Biol.">
        <title>Transcriptome and methylome profiling reveals relics of genome dominance in the mesopolyploid Brassica oleracea.</title>
        <authorList>
            <person name="Parkin I.A."/>
            <person name="Koh C."/>
            <person name="Tang H."/>
            <person name="Robinson S.J."/>
            <person name="Kagale S."/>
            <person name="Clarke W.E."/>
            <person name="Town C.D."/>
            <person name="Nixon J."/>
            <person name="Krishnakumar V."/>
            <person name="Bidwell S.L."/>
            <person name="Denoeud F."/>
            <person name="Belcram H."/>
            <person name="Links M.G."/>
            <person name="Just J."/>
            <person name="Clarke C."/>
            <person name="Bender T."/>
            <person name="Huebert T."/>
            <person name="Mason A.S."/>
            <person name="Pires J.C."/>
            <person name="Barker G."/>
            <person name="Moore J."/>
            <person name="Walley P.G."/>
            <person name="Manoli S."/>
            <person name="Batley J."/>
            <person name="Edwards D."/>
            <person name="Nelson M.N."/>
            <person name="Wang X."/>
            <person name="Paterson A.H."/>
            <person name="King G."/>
            <person name="Bancroft I."/>
            <person name="Chalhoub B."/>
            <person name="Sharpe A.G."/>
        </authorList>
    </citation>
    <scope>NUCLEOTIDE SEQUENCE</scope>
    <source>
        <strain evidence="2 3">cv. TO1000</strain>
    </source>
</reference>
<sequence>MPSSIRSSIKTALTLVEAILTHRKNNRVNWIPRHTGSTPPGFQRAPSDKKKKKKKKRKNNNHKLAPTTSSQFLNNLLWYFVKK</sequence>
<evidence type="ECO:0000313" key="2">
    <source>
        <dbReference type="EnsemblPlants" id="Bo9g058570.1"/>
    </source>
</evidence>
<reference evidence="2" key="2">
    <citation type="submission" date="2015-03" db="UniProtKB">
        <authorList>
            <consortium name="EnsemblPlants"/>
        </authorList>
    </citation>
    <scope>IDENTIFICATION</scope>
</reference>
<feature type="compositionally biased region" description="Basic residues" evidence="1">
    <location>
        <begin position="49"/>
        <end position="61"/>
    </location>
</feature>
<organism evidence="2 3">
    <name type="scientific">Brassica oleracea var. oleracea</name>
    <dbReference type="NCBI Taxonomy" id="109376"/>
    <lineage>
        <taxon>Eukaryota</taxon>
        <taxon>Viridiplantae</taxon>
        <taxon>Streptophyta</taxon>
        <taxon>Embryophyta</taxon>
        <taxon>Tracheophyta</taxon>
        <taxon>Spermatophyta</taxon>
        <taxon>Magnoliopsida</taxon>
        <taxon>eudicotyledons</taxon>
        <taxon>Gunneridae</taxon>
        <taxon>Pentapetalae</taxon>
        <taxon>rosids</taxon>
        <taxon>malvids</taxon>
        <taxon>Brassicales</taxon>
        <taxon>Brassicaceae</taxon>
        <taxon>Brassiceae</taxon>
        <taxon>Brassica</taxon>
    </lineage>
</organism>